<proteinExistence type="inferred from homology"/>
<dbReference type="GO" id="GO:0071164">
    <property type="term" value="F:RNA cap trimethylguanosine synthase activity"/>
    <property type="evidence" value="ECO:0007669"/>
    <property type="project" value="TreeGrafter"/>
</dbReference>
<dbReference type="VEuPathDB" id="CryptoDB:Vbra_4412"/>
<feature type="region of interest" description="Disordered" evidence="8">
    <location>
        <begin position="414"/>
        <end position="437"/>
    </location>
</feature>
<dbReference type="Pfam" id="PF09445">
    <property type="entry name" value="Methyltransf_15"/>
    <property type="match status" value="1"/>
</dbReference>
<name>A0A0G4FES5_VITBC</name>
<feature type="region of interest" description="Disordered" evidence="8">
    <location>
        <begin position="1"/>
        <end position="35"/>
    </location>
</feature>
<dbReference type="Proteomes" id="UP000041254">
    <property type="component" value="Unassembled WGS sequence"/>
</dbReference>
<dbReference type="OrthoDB" id="444258at2759"/>
<keyword evidence="10" id="KW-1185">Reference proteome</keyword>
<dbReference type="EMBL" id="CDMY01000423">
    <property type="protein sequence ID" value="CEM11705.1"/>
    <property type="molecule type" value="Genomic_DNA"/>
</dbReference>
<comment type="catalytic activity">
    <reaction evidence="3">
        <text>a 5'-end (N(2),N(7)-dimethyl 5'-triphosphoguanosine)-ribonucleoside in snoRNA + S-adenosyl-L-methionine = a 5'-end (N(2),N(2),N(7)-trimethyl 5'-triphosphoguanosine)-ribonucleoside in snoRNA + S-adenosyl-L-homocysteine + H(+)</text>
        <dbReference type="Rhea" id="RHEA:78507"/>
        <dbReference type="Rhea" id="RHEA-COMP:19088"/>
        <dbReference type="Rhea" id="RHEA-COMP:19090"/>
        <dbReference type="ChEBI" id="CHEBI:15378"/>
        <dbReference type="ChEBI" id="CHEBI:57856"/>
        <dbReference type="ChEBI" id="CHEBI:59789"/>
        <dbReference type="ChEBI" id="CHEBI:167623"/>
        <dbReference type="ChEBI" id="CHEBI:172880"/>
    </reaction>
    <physiologicalReaction direction="left-to-right" evidence="3">
        <dbReference type="Rhea" id="RHEA:78508"/>
    </physiologicalReaction>
</comment>
<organism evidence="9 10">
    <name type="scientific">Vitrella brassicaformis (strain CCMP3155)</name>
    <dbReference type="NCBI Taxonomy" id="1169540"/>
    <lineage>
        <taxon>Eukaryota</taxon>
        <taxon>Sar</taxon>
        <taxon>Alveolata</taxon>
        <taxon>Colpodellida</taxon>
        <taxon>Vitrellaceae</taxon>
        <taxon>Vitrella</taxon>
    </lineage>
</organism>
<dbReference type="InterPro" id="IPR019012">
    <property type="entry name" value="RNA_cap_Gua-N2-MeTrfase"/>
</dbReference>
<comment type="catalytic activity">
    <reaction evidence="4">
        <text>a 5'-end (N(7)-methyl 5'-triphosphoguanosine)-ribonucleoside in snoRNA + S-adenosyl-L-methionine = a 5'-end (N(2),N(7)-dimethyl 5'-triphosphoguanosine)-ribonucleoside in snoRNA + S-adenosyl-L-homocysteine + H(+)</text>
        <dbReference type="Rhea" id="RHEA:78475"/>
        <dbReference type="Rhea" id="RHEA-COMP:19086"/>
        <dbReference type="Rhea" id="RHEA-COMP:19088"/>
        <dbReference type="ChEBI" id="CHEBI:15378"/>
        <dbReference type="ChEBI" id="CHEBI:57856"/>
        <dbReference type="ChEBI" id="CHEBI:59789"/>
        <dbReference type="ChEBI" id="CHEBI:156461"/>
        <dbReference type="ChEBI" id="CHEBI:172880"/>
    </reaction>
    <physiologicalReaction direction="left-to-right" evidence="4">
        <dbReference type="Rhea" id="RHEA:78476"/>
    </physiologicalReaction>
</comment>
<dbReference type="Gene3D" id="3.40.50.150">
    <property type="entry name" value="Vaccinia Virus protein VP39"/>
    <property type="match status" value="1"/>
</dbReference>
<accession>A0A0G4FES5</accession>
<dbReference type="AlphaFoldDB" id="A0A0G4FES5"/>
<evidence type="ECO:0000313" key="9">
    <source>
        <dbReference type="EMBL" id="CEM11705.1"/>
    </source>
</evidence>
<comment type="catalytic activity">
    <reaction evidence="6">
        <text>a 5'-end (N(7)-methyl 5'-triphosphoguanosine)-ribonucleoside in snRNA + S-adenosyl-L-methionine = a 5'-end (N(2),N(7)-dimethyl 5'-triphosphoguanosine)-ribonucleoside in snRNA + S-adenosyl-L-homocysteine + H(+)</text>
        <dbReference type="Rhea" id="RHEA:78471"/>
        <dbReference type="Rhea" id="RHEA-COMP:19085"/>
        <dbReference type="Rhea" id="RHEA-COMP:19087"/>
        <dbReference type="ChEBI" id="CHEBI:15378"/>
        <dbReference type="ChEBI" id="CHEBI:57856"/>
        <dbReference type="ChEBI" id="CHEBI:59789"/>
        <dbReference type="ChEBI" id="CHEBI:156461"/>
        <dbReference type="ChEBI" id="CHEBI:172880"/>
    </reaction>
    <physiologicalReaction direction="left-to-right" evidence="6">
        <dbReference type="Rhea" id="RHEA:78472"/>
    </physiologicalReaction>
</comment>
<evidence type="ECO:0000256" key="8">
    <source>
        <dbReference type="SAM" id="MobiDB-lite"/>
    </source>
</evidence>
<evidence type="ECO:0000256" key="2">
    <source>
        <dbReference type="ARBA" id="ARBA00025783"/>
    </source>
</evidence>
<reference evidence="9 10" key="1">
    <citation type="submission" date="2014-11" db="EMBL/GenBank/DDBJ databases">
        <authorList>
            <person name="Zhu J."/>
            <person name="Qi W."/>
            <person name="Song R."/>
        </authorList>
    </citation>
    <scope>NUCLEOTIDE SEQUENCE [LARGE SCALE GENOMIC DNA]</scope>
</reference>
<sequence length="492" mass="54067">MNATNNTDPDDVPSTRATTPISSAHRGNRHHSPNVSMTVTPVGYGHVRGGSDSCQRLSGRKRKRMSAVERFYPIRHTLFSRFDQGIQLADDEQDDEMWYSVTPEPIARQIASRCKTPNGIIFDAFCGVGGNAIQFAFAGDFVLCCDVVAGRLEMLRNNARVYGQSGGLDLIHADFRTLRLRPGVDGVFLSPPWGGLGISSAAPVYSMGSMDAGNMDGVEIYRLARRISPNIAYYLPRSTSVDDVKRMASLTTNNGVATSPRRLHVDLHVCRDTYISGASGPRDCKSGRSREVVTFDHLAAGDLSPHPPADGHVQVTNNDEWRWKVTAVTCYFGEYARRVCNSGPLTVEDALGDLVRDVVRVVGADVLTRGVGVKMPPVPADSVDSALLANRQVQLLMRQTASRLTHCLPTAPAASSDALPDVSERDANSASAGDDGVRARKRPRVWEALGARLLARRSGMKEAFACFTEVQQRLRMMWRRRRKLRQTKRDLT</sequence>
<comment type="similarity">
    <text evidence="2">Belongs to the methyltransferase superfamily. Trimethylguanosine synthase family.</text>
</comment>
<protein>
    <recommendedName>
        <fullName evidence="1">Trimethylguanosine synthase</fullName>
    </recommendedName>
    <alternativeName>
        <fullName evidence="7">Cap-specific guanine-N(2) methyltransferase</fullName>
    </alternativeName>
</protein>
<comment type="catalytic activity">
    <reaction evidence="5">
        <text>a 5'-end (N(2),N(7)-dimethyl 5'-triphosphoguanosine)-ribonucleoside in snRNA + S-adenosyl-L-methionine = a 5'-end (N(2),N(2),N(7)-trimethyl 5'-triphosphoguanosine)-ribonucleoside in snRNA + S-adenosyl-L-homocysteine + H(+)</text>
        <dbReference type="Rhea" id="RHEA:78479"/>
        <dbReference type="Rhea" id="RHEA-COMP:19087"/>
        <dbReference type="Rhea" id="RHEA-COMP:19089"/>
        <dbReference type="ChEBI" id="CHEBI:15378"/>
        <dbReference type="ChEBI" id="CHEBI:57856"/>
        <dbReference type="ChEBI" id="CHEBI:59789"/>
        <dbReference type="ChEBI" id="CHEBI:167623"/>
        <dbReference type="ChEBI" id="CHEBI:172880"/>
    </reaction>
    <physiologicalReaction direction="left-to-right" evidence="5">
        <dbReference type="Rhea" id="RHEA:78480"/>
    </physiologicalReaction>
</comment>
<evidence type="ECO:0000313" key="10">
    <source>
        <dbReference type="Proteomes" id="UP000041254"/>
    </source>
</evidence>
<dbReference type="InParanoid" id="A0A0G4FES5"/>
<dbReference type="InterPro" id="IPR029063">
    <property type="entry name" value="SAM-dependent_MTases_sf"/>
</dbReference>
<dbReference type="STRING" id="1169540.A0A0G4FES5"/>
<evidence type="ECO:0000256" key="3">
    <source>
        <dbReference type="ARBA" id="ARBA00047418"/>
    </source>
</evidence>
<gene>
    <name evidence="9" type="ORF">Vbra_4412</name>
</gene>
<evidence type="ECO:0000256" key="6">
    <source>
        <dbReference type="ARBA" id="ARBA00049075"/>
    </source>
</evidence>
<evidence type="ECO:0000256" key="4">
    <source>
        <dbReference type="ARBA" id="ARBA00048740"/>
    </source>
</evidence>
<evidence type="ECO:0000256" key="5">
    <source>
        <dbReference type="ARBA" id="ARBA00048763"/>
    </source>
</evidence>
<evidence type="ECO:0000256" key="1">
    <source>
        <dbReference type="ARBA" id="ARBA00018517"/>
    </source>
</evidence>
<dbReference type="SUPFAM" id="SSF53335">
    <property type="entry name" value="S-adenosyl-L-methionine-dependent methyltransferases"/>
    <property type="match status" value="1"/>
</dbReference>
<dbReference type="PANTHER" id="PTHR14741">
    <property type="entry name" value="S-ADENOSYLMETHIONINE-DEPENDENT METHYLTRANSFERASE RELATED"/>
    <property type="match status" value="1"/>
</dbReference>
<dbReference type="PANTHER" id="PTHR14741:SF32">
    <property type="entry name" value="TRIMETHYLGUANOSINE SYNTHASE"/>
    <property type="match status" value="1"/>
</dbReference>
<dbReference type="GO" id="GO:0005634">
    <property type="term" value="C:nucleus"/>
    <property type="evidence" value="ECO:0007669"/>
    <property type="project" value="TreeGrafter"/>
</dbReference>
<evidence type="ECO:0000256" key="7">
    <source>
        <dbReference type="ARBA" id="ARBA00049790"/>
    </source>
</evidence>
<dbReference type="CDD" id="cd02440">
    <property type="entry name" value="AdoMet_MTases"/>
    <property type="match status" value="1"/>
</dbReference>